<dbReference type="EMBL" id="AP023366">
    <property type="protein sequence ID" value="BCJ88457.1"/>
    <property type="molecule type" value="Genomic_DNA"/>
</dbReference>
<dbReference type="GO" id="GO:0015369">
    <property type="term" value="F:calcium:proton antiporter activity"/>
    <property type="evidence" value="ECO:0007669"/>
    <property type="project" value="UniProtKB-UniRule"/>
</dbReference>
<dbReference type="NCBIfam" id="TIGR00846">
    <property type="entry name" value="caca2"/>
    <property type="match status" value="1"/>
</dbReference>
<dbReference type="InterPro" id="IPR004713">
    <property type="entry name" value="CaH_exchang"/>
</dbReference>
<keyword evidence="12" id="KW-1185">Reference proteome</keyword>
<keyword evidence="7 9" id="KW-0406">Ion transport</keyword>
<dbReference type="InterPro" id="IPR004798">
    <property type="entry name" value="CAX-like"/>
</dbReference>
<keyword evidence="6 9" id="KW-1133">Transmembrane helix</keyword>
<keyword evidence="5 9" id="KW-0106">Calcium</keyword>
<evidence type="ECO:0000256" key="5">
    <source>
        <dbReference type="ARBA" id="ARBA00022837"/>
    </source>
</evidence>
<comment type="similarity">
    <text evidence="9">Belongs to the Ca(2+):cation antiporter (CaCA) (TC 2.A.19) family.</text>
</comment>
<keyword evidence="4 9" id="KW-0812">Transmembrane</keyword>
<feature type="transmembrane region" description="Helical" evidence="9">
    <location>
        <begin position="271"/>
        <end position="293"/>
    </location>
</feature>
<feature type="transmembrane region" description="Helical" evidence="9">
    <location>
        <begin position="158"/>
        <end position="178"/>
    </location>
</feature>
<comment type="subcellular location">
    <subcellularLocation>
        <location evidence="1">Endomembrane system</location>
        <topology evidence="1">Multi-pass membrane protein</topology>
    </subcellularLocation>
</comment>
<evidence type="ECO:0000256" key="4">
    <source>
        <dbReference type="ARBA" id="ARBA00022692"/>
    </source>
</evidence>
<name>A0A7I8DEJ4_9BACL</name>
<evidence type="ECO:0000256" key="6">
    <source>
        <dbReference type="ARBA" id="ARBA00022989"/>
    </source>
</evidence>
<dbReference type="PANTHER" id="PTHR31503:SF22">
    <property type="entry name" value="VACUOLAR CALCIUM ION TRANSPORTER"/>
    <property type="match status" value="1"/>
</dbReference>
<evidence type="ECO:0000256" key="1">
    <source>
        <dbReference type="ARBA" id="ARBA00004127"/>
    </source>
</evidence>
<gene>
    <name evidence="11" type="ORF">skT53_34420</name>
</gene>
<dbReference type="KEGG" id="eff:skT53_34420"/>
<dbReference type="InterPro" id="IPR004837">
    <property type="entry name" value="NaCa_Exmemb"/>
</dbReference>
<protein>
    <recommendedName>
        <fullName evidence="9">Ca(2+)/H(+) antiporter</fullName>
    </recommendedName>
</protein>
<dbReference type="PANTHER" id="PTHR31503">
    <property type="entry name" value="VACUOLAR CALCIUM ION TRANSPORTER"/>
    <property type="match status" value="1"/>
</dbReference>
<keyword evidence="9" id="KW-0050">Antiport</keyword>
<accession>A0A7I8DEJ4</accession>
<feature type="transmembrane region" description="Helical" evidence="9">
    <location>
        <begin position="129"/>
        <end position="146"/>
    </location>
</feature>
<dbReference type="GO" id="GO:0016020">
    <property type="term" value="C:membrane"/>
    <property type="evidence" value="ECO:0007669"/>
    <property type="project" value="InterPro"/>
</dbReference>
<feature type="domain" description="Sodium/calcium exchanger membrane region" evidence="10">
    <location>
        <begin position="27"/>
        <end position="177"/>
    </location>
</feature>
<proteinExistence type="inferred from homology"/>
<evidence type="ECO:0000313" key="11">
    <source>
        <dbReference type="EMBL" id="BCJ88457.1"/>
    </source>
</evidence>
<feature type="transmembrane region" description="Helical" evidence="9">
    <location>
        <begin position="5"/>
        <end position="22"/>
    </location>
</feature>
<evidence type="ECO:0000259" key="10">
    <source>
        <dbReference type="Pfam" id="PF01699"/>
    </source>
</evidence>
<evidence type="ECO:0000256" key="3">
    <source>
        <dbReference type="ARBA" id="ARBA00022568"/>
    </source>
</evidence>
<evidence type="ECO:0000256" key="8">
    <source>
        <dbReference type="ARBA" id="ARBA00023136"/>
    </source>
</evidence>
<feature type="transmembrane region" description="Helical" evidence="9">
    <location>
        <begin position="235"/>
        <end position="259"/>
    </location>
</feature>
<feature type="domain" description="Sodium/calcium exchanger membrane region" evidence="10">
    <location>
        <begin position="203"/>
        <end position="339"/>
    </location>
</feature>
<evidence type="ECO:0000256" key="9">
    <source>
        <dbReference type="RuleBase" id="RU365028"/>
    </source>
</evidence>
<sequence length="346" mass="37426">MQKFLSFMLIVFLPLTIIGNLMHFNEILLFGLASLTIIPLAGIMGRATESIAIHSGPRIGGLLNATFGNAVELIIAFLALRQGLTQVVQASITGSIIGNLLLVAGLSFLVGGVKYPIQKFNPSIARTNTSMMMLGVVVALVIPAIFTLQNDTIANQLSLVVAVVTLALYLLGLFFSLVTHRHVFHFTEDMEEEAEWTLRKASIILALSTLAVAYVSETLVHTIEAVSHQLGWSEVFIGVIIVAIIGNAAEHSSAVLMAWKNRMDLALEIAVGSSLQVAMFVAPVLVFVGWFFGNPLPLVFTWPELIAMTLSVLLISFLCNDGESNWLEGAMAIGAYIIVGFGFYFL</sequence>
<dbReference type="Pfam" id="PF01699">
    <property type="entry name" value="Na_Ca_ex"/>
    <property type="match status" value="2"/>
</dbReference>
<feature type="transmembrane region" description="Helical" evidence="9">
    <location>
        <begin position="92"/>
        <end position="117"/>
    </location>
</feature>
<feature type="transmembrane region" description="Helical" evidence="9">
    <location>
        <begin position="326"/>
        <end position="345"/>
    </location>
</feature>
<dbReference type="GO" id="GO:0012505">
    <property type="term" value="C:endomembrane system"/>
    <property type="evidence" value="ECO:0007669"/>
    <property type="project" value="UniProtKB-SubCell"/>
</dbReference>
<feature type="transmembrane region" description="Helical" evidence="9">
    <location>
        <begin position="28"/>
        <end position="47"/>
    </location>
</feature>
<dbReference type="AlphaFoldDB" id="A0A7I8DEJ4"/>
<evidence type="ECO:0000313" key="12">
    <source>
        <dbReference type="Proteomes" id="UP000593802"/>
    </source>
</evidence>
<evidence type="ECO:0000256" key="7">
    <source>
        <dbReference type="ARBA" id="ARBA00023065"/>
    </source>
</evidence>
<dbReference type="Gene3D" id="1.20.1420.30">
    <property type="entry name" value="NCX, central ion-binding region"/>
    <property type="match status" value="1"/>
</dbReference>
<dbReference type="NCBIfam" id="TIGR00378">
    <property type="entry name" value="cax"/>
    <property type="match status" value="1"/>
</dbReference>
<keyword evidence="2 9" id="KW-0813">Transport</keyword>
<evidence type="ECO:0000256" key="2">
    <source>
        <dbReference type="ARBA" id="ARBA00022448"/>
    </source>
</evidence>
<dbReference type="RefSeq" id="WP_200759059.1">
    <property type="nucleotide sequence ID" value="NZ_AP023366.1"/>
</dbReference>
<keyword evidence="3 9" id="KW-0109">Calcium transport</keyword>
<dbReference type="GO" id="GO:0006874">
    <property type="term" value="P:intracellular calcium ion homeostasis"/>
    <property type="evidence" value="ECO:0007669"/>
    <property type="project" value="TreeGrafter"/>
</dbReference>
<keyword evidence="8 9" id="KW-0472">Membrane</keyword>
<feature type="transmembrane region" description="Helical" evidence="9">
    <location>
        <begin position="299"/>
        <end position="319"/>
    </location>
</feature>
<feature type="transmembrane region" description="Helical" evidence="9">
    <location>
        <begin position="59"/>
        <end position="80"/>
    </location>
</feature>
<organism evidence="11 12">
    <name type="scientific">Effusibacillus dendaii</name>
    <dbReference type="NCBI Taxonomy" id="2743772"/>
    <lineage>
        <taxon>Bacteria</taxon>
        <taxon>Bacillati</taxon>
        <taxon>Bacillota</taxon>
        <taxon>Bacilli</taxon>
        <taxon>Bacillales</taxon>
        <taxon>Alicyclobacillaceae</taxon>
        <taxon>Effusibacillus</taxon>
    </lineage>
</organism>
<dbReference type="Proteomes" id="UP000593802">
    <property type="component" value="Chromosome"/>
</dbReference>
<reference evidence="11 12" key="1">
    <citation type="submission" date="2020-08" db="EMBL/GenBank/DDBJ databases">
        <title>Complete Genome Sequence of Effusibacillus dendaii Strain skT53, Isolated from Farmland soil.</title>
        <authorList>
            <person name="Konishi T."/>
            <person name="Kawasaki H."/>
        </authorList>
    </citation>
    <scope>NUCLEOTIDE SEQUENCE [LARGE SCALE GENOMIC DNA]</scope>
    <source>
        <strain evidence="12">skT53</strain>
    </source>
</reference>
<dbReference type="InterPro" id="IPR044880">
    <property type="entry name" value="NCX_ion-bd_dom_sf"/>
</dbReference>
<feature type="transmembrane region" description="Helical" evidence="9">
    <location>
        <begin position="198"/>
        <end position="215"/>
    </location>
</feature>
<comment type="function">
    <text evidence="9">Ca(+)/H(+) antiporter that extrudes calcium in exchange for external protons.</text>
</comment>